<feature type="signal peptide" evidence="2">
    <location>
        <begin position="1"/>
        <end position="21"/>
    </location>
</feature>
<organism evidence="3 4">
    <name type="scientific">Clostridium ganghwense</name>
    <dbReference type="NCBI Taxonomy" id="312089"/>
    <lineage>
        <taxon>Bacteria</taxon>
        <taxon>Bacillati</taxon>
        <taxon>Bacillota</taxon>
        <taxon>Clostridia</taxon>
        <taxon>Eubacteriales</taxon>
        <taxon>Clostridiaceae</taxon>
        <taxon>Clostridium</taxon>
    </lineage>
</organism>
<evidence type="ECO:0000313" key="3">
    <source>
        <dbReference type="EMBL" id="MCY6369279.1"/>
    </source>
</evidence>
<comment type="caution">
    <text evidence="3">The sequence shown here is derived from an EMBL/GenBank/DDBJ whole genome shotgun (WGS) entry which is preliminary data.</text>
</comment>
<dbReference type="PANTHER" id="PTHR34821">
    <property type="entry name" value="INNER MEMBRANE PROTEIN YDCZ"/>
    <property type="match status" value="1"/>
</dbReference>
<gene>
    <name evidence="3" type="ORF">OXH55_01295</name>
</gene>
<accession>A0ABT4CJQ4</accession>
<feature type="transmembrane region" description="Helical" evidence="1">
    <location>
        <begin position="41"/>
        <end position="58"/>
    </location>
</feature>
<proteinExistence type="predicted"/>
<feature type="transmembrane region" description="Helical" evidence="1">
    <location>
        <begin position="70"/>
        <end position="92"/>
    </location>
</feature>
<evidence type="ECO:0000313" key="4">
    <source>
        <dbReference type="Proteomes" id="UP001079657"/>
    </source>
</evidence>
<keyword evidence="1" id="KW-0812">Transmembrane</keyword>
<evidence type="ECO:0000256" key="2">
    <source>
        <dbReference type="SAM" id="SignalP"/>
    </source>
</evidence>
<sequence>MNKFYSIILALCIGICLAVQAPINANLGKVINAKNAALNSVLVSSITIFIIILLTGNIKEYSNITKVPPYYWIGGLLGIIVVFGTILIIPALGTLTTFSIIVTVQLVIGALINHFGWFGIAPMPITITKISGIILLICGLRLIMK</sequence>
<evidence type="ECO:0000256" key="1">
    <source>
        <dbReference type="SAM" id="Phobius"/>
    </source>
</evidence>
<keyword evidence="1" id="KW-0472">Membrane</keyword>
<dbReference type="EMBL" id="JAPQES010000001">
    <property type="protein sequence ID" value="MCY6369279.1"/>
    <property type="molecule type" value="Genomic_DNA"/>
</dbReference>
<keyword evidence="1" id="KW-1133">Transmembrane helix</keyword>
<dbReference type="Proteomes" id="UP001079657">
    <property type="component" value="Unassembled WGS sequence"/>
</dbReference>
<feature type="transmembrane region" description="Helical" evidence="1">
    <location>
        <begin position="127"/>
        <end position="144"/>
    </location>
</feature>
<feature type="chain" id="PRO_5046901385" evidence="2">
    <location>
        <begin position="22"/>
        <end position="145"/>
    </location>
</feature>
<dbReference type="InterPro" id="IPR006750">
    <property type="entry name" value="YdcZ"/>
</dbReference>
<keyword evidence="4" id="KW-1185">Reference proteome</keyword>
<name>A0ABT4CJQ4_9CLOT</name>
<dbReference type="PANTHER" id="PTHR34821:SF2">
    <property type="entry name" value="INNER MEMBRANE PROTEIN YDCZ"/>
    <property type="match status" value="1"/>
</dbReference>
<dbReference type="RefSeq" id="WP_268047596.1">
    <property type="nucleotide sequence ID" value="NZ_JAPQES010000001.1"/>
</dbReference>
<dbReference type="Pfam" id="PF04657">
    <property type="entry name" value="DMT_YdcZ"/>
    <property type="match status" value="1"/>
</dbReference>
<feature type="transmembrane region" description="Helical" evidence="1">
    <location>
        <begin position="98"/>
        <end position="120"/>
    </location>
</feature>
<reference evidence="3" key="1">
    <citation type="submission" date="2022-12" db="EMBL/GenBank/DDBJ databases">
        <authorList>
            <person name="Wang J."/>
        </authorList>
    </citation>
    <scope>NUCLEOTIDE SEQUENCE</scope>
    <source>
        <strain evidence="3">HY-42-06</strain>
    </source>
</reference>
<protein>
    <submittedName>
        <fullName evidence="3">DMT family transporter</fullName>
    </submittedName>
</protein>
<keyword evidence="2" id="KW-0732">Signal</keyword>